<accession>A0A8S0UG64</accession>
<reference evidence="2 3" key="1">
    <citation type="submission" date="2019-12" db="EMBL/GenBank/DDBJ databases">
        <authorList>
            <person name="Alioto T."/>
            <person name="Alioto T."/>
            <person name="Gomez Garrido J."/>
        </authorList>
    </citation>
    <scope>NUCLEOTIDE SEQUENCE [LARGE SCALE GENOMIC DNA]</scope>
</reference>
<organism evidence="2 3">
    <name type="scientific">Olea europaea subsp. europaea</name>
    <dbReference type="NCBI Taxonomy" id="158383"/>
    <lineage>
        <taxon>Eukaryota</taxon>
        <taxon>Viridiplantae</taxon>
        <taxon>Streptophyta</taxon>
        <taxon>Embryophyta</taxon>
        <taxon>Tracheophyta</taxon>
        <taxon>Spermatophyta</taxon>
        <taxon>Magnoliopsida</taxon>
        <taxon>eudicotyledons</taxon>
        <taxon>Gunneridae</taxon>
        <taxon>Pentapetalae</taxon>
        <taxon>asterids</taxon>
        <taxon>lamiids</taxon>
        <taxon>Lamiales</taxon>
        <taxon>Oleaceae</taxon>
        <taxon>Oleeae</taxon>
        <taxon>Olea</taxon>
    </lineage>
</organism>
<dbReference type="EMBL" id="CACTIH010007642">
    <property type="protein sequence ID" value="CAA3016732.1"/>
    <property type="molecule type" value="Genomic_DNA"/>
</dbReference>
<evidence type="ECO:0000313" key="2">
    <source>
        <dbReference type="EMBL" id="CAA3016732.1"/>
    </source>
</evidence>
<proteinExistence type="predicted"/>
<protein>
    <submittedName>
        <fullName evidence="2">Uncharacterized protein</fullName>
    </submittedName>
</protein>
<sequence length="66" mass="7181">MDEMFKSKEVHQHIEAVIAGVVKEIRVEEQVGVTTTTITEEQAGSPPSTPTSGLPVKRAPKPTRIL</sequence>
<name>A0A8S0UG64_OLEEU</name>
<feature type="compositionally biased region" description="Low complexity" evidence="1">
    <location>
        <begin position="44"/>
        <end position="53"/>
    </location>
</feature>
<feature type="non-terminal residue" evidence="2">
    <location>
        <position position="1"/>
    </location>
</feature>
<feature type="region of interest" description="Disordered" evidence="1">
    <location>
        <begin position="38"/>
        <end position="66"/>
    </location>
</feature>
<comment type="caution">
    <text evidence="2">The sequence shown here is derived from an EMBL/GenBank/DDBJ whole genome shotgun (WGS) entry which is preliminary data.</text>
</comment>
<evidence type="ECO:0000256" key="1">
    <source>
        <dbReference type="SAM" id="MobiDB-lite"/>
    </source>
</evidence>
<dbReference type="Gramene" id="OE9A047878T1">
    <property type="protein sequence ID" value="OE9A047878C1"/>
    <property type="gene ID" value="OE9A047878"/>
</dbReference>
<gene>
    <name evidence="2" type="ORF">OLEA9_A047878</name>
</gene>
<evidence type="ECO:0000313" key="3">
    <source>
        <dbReference type="Proteomes" id="UP000594638"/>
    </source>
</evidence>
<keyword evidence="3" id="KW-1185">Reference proteome</keyword>
<dbReference type="AlphaFoldDB" id="A0A8S0UG64"/>
<dbReference type="Proteomes" id="UP000594638">
    <property type="component" value="Unassembled WGS sequence"/>
</dbReference>